<reference evidence="2" key="1">
    <citation type="submission" date="2016-10" db="EMBL/GenBank/DDBJ databases">
        <authorList>
            <person name="Varghese N."/>
            <person name="Submissions S."/>
        </authorList>
    </citation>
    <scope>NUCLEOTIDE SEQUENCE [LARGE SCALE GENOMIC DNA]</scope>
    <source>
        <strain evidence="2">CGMCC 1.9230</strain>
    </source>
</reference>
<dbReference type="RefSeq" id="WP_104000100.1">
    <property type="nucleotide sequence ID" value="NZ_FNVP01000008.1"/>
</dbReference>
<dbReference type="EMBL" id="FNVP01000008">
    <property type="protein sequence ID" value="SEG23531.1"/>
    <property type="molecule type" value="Genomic_DNA"/>
</dbReference>
<accession>A0A1H5YHG8</accession>
<organism evidence="1 2">
    <name type="scientific">Flavobacterium urumqiense</name>
    <dbReference type="NCBI Taxonomy" id="935224"/>
    <lineage>
        <taxon>Bacteria</taxon>
        <taxon>Pseudomonadati</taxon>
        <taxon>Bacteroidota</taxon>
        <taxon>Flavobacteriia</taxon>
        <taxon>Flavobacteriales</taxon>
        <taxon>Flavobacteriaceae</taxon>
        <taxon>Flavobacterium</taxon>
    </lineage>
</organism>
<evidence type="ECO:0000313" key="2">
    <source>
        <dbReference type="Proteomes" id="UP000236737"/>
    </source>
</evidence>
<dbReference type="AlphaFoldDB" id="A0A1H5YHG8"/>
<proteinExistence type="predicted"/>
<keyword evidence="2" id="KW-1185">Reference proteome</keyword>
<sequence>MKIRESLMSDIESFLLEALKLYNVEKIVNRSEYLYLKSRICALSKDDFESKEKHKHFLRYIYQTELLAQRNTIQNLFSKNLLRKEHFNNDLPHYFWVDKYLRTLLDWLK</sequence>
<gene>
    <name evidence="1" type="ORF">SAMN04488130_1085</name>
</gene>
<protein>
    <submittedName>
        <fullName evidence="1">Uncharacterized protein</fullName>
    </submittedName>
</protein>
<evidence type="ECO:0000313" key="1">
    <source>
        <dbReference type="EMBL" id="SEG23531.1"/>
    </source>
</evidence>
<dbReference type="Proteomes" id="UP000236737">
    <property type="component" value="Unassembled WGS sequence"/>
</dbReference>
<name>A0A1H5YHG8_9FLAO</name>